<proteinExistence type="inferred from homology"/>
<evidence type="ECO:0000313" key="6">
    <source>
        <dbReference type="Proteomes" id="UP000663131"/>
    </source>
</evidence>
<dbReference type="OrthoDB" id="4173905at2759"/>
<dbReference type="GeneID" id="64574463"/>
<dbReference type="HAMAP" id="MF_01139">
    <property type="entry name" value="ISPT"/>
    <property type="match status" value="1"/>
</dbReference>
<dbReference type="EC" id="2.5.1.-" evidence="4"/>
<dbReference type="Proteomes" id="UP000663131">
    <property type="component" value="Chromosome 9"/>
</dbReference>
<dbReference type="GO" id="GO:0005811">
    <property type="term" value="C:lipid droplet"/>
    <property type="evidence" value="ECO:0007669"/>
    <property type="project" value="TreeGrafter"/>
</dbReference>
<evidence type="ECO:0000256" key="4">
    <source>
        <dbReference type="RuleBase" id="RU363018"/>
    </source>
</evidence>
<dbReference type="PANTHER" id="PTHR10291:SF43">
    <property type="entry name" value="DEHYDRODOLICHYL DIPHOSPHATE SYNTHASE COMPLEX SUBUNIT DHDDS"/>
    <property type="match status" value="1"/>
</dbReference>
<dbReference type="GO" id="GO:1904423">
    <property type="term" value="C:dehydrodolichyl diphosphate synthase complex"/>
    <property type="evidence" value="ECO:0007669"/>
    <property type="project" value="TreeGrafter"/>
</dbReference>
<dbReference type="CDD" id="cd00475">
    <property type="entry name" value="Cis_IPPS"/>
    <property type="match status" value="1"/>
</dbReference>
<sequence>MTDWISSFPLTQHAAKFAKEQICKVISTGPVPRHIGFIMDGNRRYARKNKMELKEGHSAGFDSMAKILETCYDCGVEAVTVFAFSIENFSRSRYEVKWLMDLGKAKFKQVIGNGELCEKYGIRIRILGNTSLLPKDLREVLKNAEEMTKNNKRAILNVCWPYTSRDDMTNAIRKIVASGCSSERITEDTISNNLYSGGLSRMDLLIRTSGVYRLSDFMLWECVHPDCEIEIVSVLWPEFSPTKMVWILLKWGFYRTYYGHRMAKLINIDSEHAKES</sequence>
<organism evidence="5 6">
    <name type="scientific">Dekkera bruxellensis</name>
    <name type="common">Brettanomyces custersii</name>
    <dbReference type="NCBI Taxonomy" id="5007"/>
    <lineage>
        <taxon>Eukaryota</taxon>
        <taxon>Fungi</taxon>
        <taxon>Dikarya</taxon>
        <taxon>Ascomycota</taxon>
        <taxon>Saccharomycotina</taxon>
        <taxon>Pichiomycetes</taxon>
        <taxon>Pichiales</taxon>
        <taxon>Pichiaceae</taxon>
        <taxon>Brettanomyces</taxon>
    </lineage>
</organism>
<evidence type="ECO:0000313" key="5">
    <source>
        <dbReference type="EMBL" id="QOU22360.1"/>
    </source>
</evidence>
<gene>
    <name evidence="5" type="ORF">BRETT_002539</name>
</gene>
<dbReference type="PROSITE" id="PS01066">
    <property type="entry name" value="UPP_SYNTHASE"/>
    <property type="match status" value="1"/>
</dbReference>
<keyword evidence="3" id="KW-0460">Magnesium</keyword>
<dbReference type="InterPro" id="IPR036424">
    <property type="entry name" value="UPP_synth-like_sf"/>
</dbReference>
<dbReference type="Pfam" id="PF01255">
    <property type="entry name" value="Prenyltransf"/>
    <property type="match status" value="1"/>
</dbReference>
<dbReference type="GO" id="GO:0045547">
    <property type="term" value="F:ditrans,polycis-polyprenyl diphosphate synthase [(2E,6E)-farnesyl diphosphate specific] activity"/>
    <property type="evidence" value="ECO:0007669"/>
    <property type="project" value="TreeGrafter"/>
</dbReference>
<evidence type="ECO:0000256" key="1">
    <source>
        <dbReference type="ARBA" id="ARBA00005432"/>
    </source>
</evidence>
<name>A0A871RKG1_DEKBR</name>
<dbReference type="GO" id="GO:0016094">
    <property type="term" value="P:polyprenol biosynthetic process"/>
    <property type="evidence" value="ECO:0007669"/>
    <property type="project" value="TreeGrafter"/>
</dbReference>
<comment type="similarity">
    <text evidence="1 4">Belongs to the UPP synthase family.</text>
</comment>
<dbReference type="RefSeq" id="XP_041138853.1">
    <property type="nucleotide sequence ID" value="XM_041281062.1"/>
</dbReference>
<dbReference type="EMBL" id="CP063137">
    <property type="protein sequence ID" value="QOU22360.1"/>
    <property type="molecule type" value="Genomic_DNA"/>
</dbReference>
<dbReference type="PANTHER" id="PTHR10291">
    <property type="entry name" value="DEHYDRODOLICHYL DIPHOSPHATE SYNTHASE FAMILY MEMBER"/>
    <property type="match status" value="1"/>
</dbReference>
<dbReference type="AlphaFoldDB" id="A0A871RKG1"/>
<dbReference type="KEGG" id="bbrx:BRETT_002539"/>
<dbReference type="NCBIfam" id="TIGR00055">
    <property type="entry name" value="uppS"/>
    <property type="match status" value="1"/>
</dbReference>
<reference evidence="5" key="2">
    <citation type="journal article" name="BMC Genomics">
        <title>New genome assemblies reveal patterns of domestication and adaptation across Brettanomyces (Dekkera) species.</title>
        <authorList>
            <person name="Roach M.J."/>
            <person name="Borneman A.R."/>
        </authorList>
    </citation>
    <scope>NUCLEOTIDE SEQUENCE</scope>
    <source>
        <strain evidence="5">UCD 2041</strain>
    </source>
</reference>
<protein>
    <recommendedName>
        <fullName evidence="4">Alkyl transferase</fullName>
        <ecNumber evidence="4">2.5.1.-</ecNumber>
    </recommendedName>
</protein>
<reference evidence="5" key="1">
    <citation type="submission" date="2020-10" db="EMBL/GenBank/DDBJ databases">
        <authorList>
            <person name="Palmer J.M."/>
        </authorList>
    </citation>
    <scope>NUCLEOTIDE SEQUENCE</scope>
    <source>
        <strain evidence="5">UCD 2041</strain>
    </source>
</reference>
<dbReference type="GO" id="GO:0016020">
    <property type="term" value="C:membrane"/>
    <property type="evidence" value="ECO:0007669"/>
    <property type="project" value="TreeGrafter"/>
</dbReference>
<dbReference type="Gene3D" id="3.40.1180.10">
    <property type="entry name" value="Decaprenyl diphosphate synthase-like"/>
    <property type="match status" value="1"/>
</dbReference>
<dbReference type="FunFam" id="3.40.1180.10:FF:000005">
    <property type="entry name" value="Alkyl transferase"/>
    <property type="match status" value="1"/>
</dbReference>
<dbReference type="SUPFAM" id="SSF64005">
    <property type="entry name" value="Undecaprenyl diphosphate synthase"/>
    <property type="match status" value="1"/>
</dbReference>
<evidence type="ECO:0000256" key="3">
    <source>
        <dbReference type="ARBA" id="ARBA00022842"/>
    </source>
</evidence>
<dbReference type="GO" id="GO:0005783">
    <property type="term" value="C:endoplasmic reticulum"/>
    <property type="evidence" value="ECO:0007669"/>
    <property type="project" value="TreeGrafter"/>
</dbReference>
<accession>A0A871RKG1</accession>
<dbReference type="InterPro" id="IPR001441">
    <property type="entry name" value="UPP_synth-like"/>
</dbReference>
<evidence type="ECO:0000256" key="2">
    <source>
        <dbReference type="ARBA" id="ARBA00022679"/>
    </source>
</evidence>
<dbReference type="InterPro" id="IPR018520">
    <property type="entry name" value="UPP_synth-like_CS"/>
</dbReference>
<keyword evidence="2 4" id="KW-0808">Transferase</keyword>